<dbReference type="Pfam" id="PF14016">
    <property type="entry name" value="DUF4232"/>
    <property type="match status" value="1"/>
</dbReference>
<name>A0A6N9UPN4_9ACTN</name>
<dbReference type="PROSITE" id="PS51257">
    <property type="entry name" value="PROKAR_LIPOPROTEIN"/>
    <property type="match status" value="1"/>
</dbReference>
<feature type="region of interest" description="Disordered" evidence="1">
    <location>
        <begin position="22"/>
        <end position="87"/>
    </location>
</feature>
<accession>A0A6N9UPN4</accession>
<feature type="domain" description="DUF4232" evidence="3">
    <location>
        <begin position="89"/>
        <end position="217"/>
    </location>
</feature>
<organism evidence="4 5">
    <name type="scientific">Streptomyces coelicoflavus</name>
    <dbReference type="NCBI Taxonomy" id="285562"/>
    <lineage>
        <taxon>Bacteria</taxon>
        <taxon>Bacillati</taxon>
        <taxon>Actinomycetota</taxon>
        <taxon>Actinomycetes</taxon>
        <taxon>Kitasatosporales</taxon>
        <taxon>Streptomycetaceae</taxon>
        <taxon>Streptomyces</taxon>
    </lineage>
</organism>
<dbReference type="RefSeq" id="WP_164140577.1">
    <property type="nucleotide sequence ID" value="NZ_JAAGMB010000359.1"/>
</dbReference>
<feature type="chain" id="PRO_5038466647" evidence="2">
    <location>
        <begin position="24"/>
        <end position="224"/>
    </location>
</feature>
<protein>
    <submittedName>
        <fullName evidence="4">DUF4232 domain-containing protein</fullName>
    </submittedName>
</protein>
<evidence type="ECO:0000313" key="4">
    <source>
        <dbReference type="EMBL" id="NEB18163.1"/>
    </source>
</evidence>
<dbReference type="InterPro" id="IPR025326">
    <property type="entry name" value="DUF4232"/>
</dbReference>
<evidence type="ECO:0000256" key="1">
    <source>
        <dbReference type="SAM" id="MobiDB-lite"/>
    </source>
</evidence>
<evidence type="ECO:0000313" key="5">
    <source>
        <dbReference type="Proteomes" id="UP000469545"/>
    </source>
</evidence>
<dbReference type="Proteomes" id="UP000469545">
    <property type="component" value="Unassembled WGS sequence"/>
</dbReference>
<evidence type="ECO:0000256" key="2">
    <source>
        <dbReference type="SAM" id="SignalP"/>
    </source>
</evidence>
<feature type="region of interest" description="Disordered" evidence="1">
    <location>
        <begin position="203"/>
        <end position="224"/>
    </location>
</feature>
<proteinExistence type="predicted"/>
<feature type="compositionally biased region" description="Low complexity" evidence="1">
    <location>
        <begin position="29"/>
        <end position="44"/>
    </location>
</feature>
<dbReference type="AlphaFoldDB" id="A0A6N9UPN4"/>
<gene>
    <name evidence="4" type="ORF">G3I46_16880</name>
</gene>
<sequence length="224" mass="21504">MRVRKLTLAAMALAAGLSLTACQNDDGTDQSATPPAASAPSSSDGGSGSAGSDQEGGTGSGGKTPNGSDATGGSGGSGGSGEDGKTAKCRTDELEITAIDATVGGDDRGTVAVDLKNGGGRDCTLEGYAGVDLKTNAGTLSAERTGEQAPTIVLADGDTVTFGITYPVNDTGGSGVRITGLVVTPPNETKSVTLDWPGAAGLPVTDGSGTPVQVGPMGSAGQGG</sequence>
<evidence type="ECO:0000259" key="3">
    <source>
        <dbReference type="Pfam" id="PF14016"/>
    </source>
</evidence>
<feature type="compositionally biased region" description="Gly residues" evidence="1">
    <location>
        <begin position="45"/>
        <end position="81"/>
    </location>
</feature>
<reference evidence="4 5" key="1">
    <citation type="submission" date="2020-01" db="EMBL/GenBank/DDBJ databases">
        <title>Insect and environment-associated Actinomycetes.</title>
        <authorList>
            <person name="Currrie C."/>
            <person name="Chevrette M."/>
            <person name="Carlson C."/>
            <person name="Stubbendieck R."/>
            <person name="Wendt-Pienkowski E."/>
        </authorList>
    </citation>
    <scope>NUCLEOTIDE SEQUENCE [LARGE SCALE GENOMIC DNA]</scope>
    <source>
        <strain evidence="4 5">SID14172</strain>
    </source>
</reference>
<keyword evidence="2" id="KW-0732">Signal</keyword>
<feature type="signal peptide" evidence="2">
    <location>
        <begin position="1"/>
        <end position="23"/>
    </location>
</feature>
<comment type="caution">
    <text evidence="4">The sequence shown here is derived from an EMBL/GenBank/DDBJ whole genome shotgun (WGS) entry which is preliminary data.</text>
</comment>
<keyword evidence="5" id="KW-1185">Reference proteome</keyword>
<dbReference type="EMBL" id="JAAGMB010000359">
    <property type="protein sequence ID" value="NEB18163.1"/>
    <property type="molecule type" value="Genomic_DNA"/>
</dbReference>